<evidence type="ECO:0000259" key="6">
    <source>
        <dbReference type="SMART" id="SM00645"/>
    </source>
</evidence>
<name>F1SYW0_9APIC</name>
<proteinExistence type="inferred from homology"/>
<dbReference type="Gene3D" id="3.90.70.10">
    <property type="entry name" value="Cysteine proteinases"/>
    <property type="match status" value="1"/>
</dbReference>
<dbReference type="Pfam" id="PF00112">
    <property type="entry name" value="Peptidase_C1"/>
    <property type="match status" value="1"/>
</dbReference>
<feature type="compositionally biased region" description="Low complexity" evidence="4">
    <location>
        <begin position="161"/>
        <end position="179"/>
    </location>
</feature>
<feature type="region of interest" description="Disordered" evidence="4">
    <location>
        <begin position="23"/>
        <end position="187"/>
    </location>
</feature>
<accession>F1SYW0</accession>
<dbReference type="CDD" id="cd02619">
    <property type="entry name" value="Peptidase_C1"/>
    <property type="match status" value="1"/>
</dbReference>
<evidence type="ECO:0000256" key="3">
    <source>
        <dbReference type="ARBA" id="ARBA00023180"/>
    </source>
</evidence>
<evidence type="ECO:0000256" key="1">
    <source>
        <dbReference type="ARBA" id="ARBA00008455"/>
    </source>
</evidence>
<feature type="compositionally biased region" description="Low complexity" evidence="4">
    <location>
        <begin position="987"/>
        <end position="1007"/>
    </location>
</feature>
<feature type="compositionally biased region" description="Polar residues" evidence="4">
    <location>
        <begin position="139"/>
        <end position="160"/>
    </location>
</feature>
<dbReference type="AlphaFoldDB" id="F1SYW0"/>
<dbReference type="GO" id="GO:0006508">
    <property type="term" value="P:proteolysis"/>
    <property type="evidence" value="ECO:0007669"/>
    <property type="project" value="InterPro"/>
</dbReference>
<evidence type="ECO:0000256" key="5">
    <source>
        <dbReference type="SAM" id="SignalP"/>
    </source>
</evidence>
<feature type="domain" description="Peptidase C1A papain C-terminal" evidence="6">
    <location>
        <begin position="578"/>
        <end position="830"/>
    </location>
</feature>
<reference evidence="7" key="1">
    <citation type="journal article" date="2011" name="PLoS ONE">
        <title>Clues to Evolution of the SERA Multigene Family in 18 Plasmodium Species.</title>
        <authorList>
            <person name="Arisue N."/>
            <person name="Kawai S."/>
            <person name="Hirai M."/>
            <person name="Palacpac N.M.Q."/>
            <person name="Jia M."/>
            <person name="Kaneko A."/>
            <person name="Tanabe K."/>
            <person name="Horii T."/>
        </authorList>
    </citation>
    <scope>NUCLEOTIDE SEQUENCE</scope>
    <source>
        <strain evidence="7">N-3</strain>
    </source>
</reference>
<dbReference type="InterPro" id="IPR000668">
    <property type="entry name" value="Peptidase_C1A_C"/>
</dbReference>
<dbReference type="SMART" id="SM00645">
    <property type="entry name" value="Pept_C1"/>
    <property type="match status" value="1"/>
</dbReference>
<evidence type="ECO:0000313" key="7">
    <source>
        <dbReference type="EMBL" id="BAK08418.1"/>
    </source>
</evidence>
<organism evidence="7">
    <name type="scientific">Plasmodium fieldi</name>
    <dbReference type="NCBI Taxonomy" id="77518"/>
    <lineage>
        <taxon>Eukaryota</taxon>
        <taxon>Sar</taxon>
        <taxon>Alveolata</taxon>
        <taxon>Apicomplexa</taxon>
        <taxon>Aconoidasida</taxon>
        <taxon>Haemosporida</taxon>
        <taxon>Plasmodiidae</taxon>
        <taxon>Plasmodium</taxon>
        <taxon>Plasmodium (Plasmodium)</taxon>
    </lineage>
</organism>
<keyword evidence="5" id="KW-0732">Signal</keyword>
<keyword evidence="3" id="KW-0325">Glycoprotein</keyword>
<evidence type="ECO:0000256" key="2">
    <source>
        <dbReference type="ARBA" id="ARBA00023145"/>
    </source>
</evidence>
<dbReference type="PANTHER" id="PTHR12411">
    <property type="entry name" value="CYSTEINE PROTEASE FAMILY C1-RELATED"/>
    <property type="match status" value="1"/>
</dbReference>
<feature type="chain" id="PRO_5003270827" evidence="5">
    <location>
        <begin position="17"/>
        <end position="1109"/>
    </location>
</feature>
<sequence>MKSSFLLLLALGAAYGNNVAMCTDVPTPPSGGSGDSSSSSSGSVAGAGNPGSSGSGSQTSSHGSGQVGDESLNPQQPVSGAPISAGPDVSLSSSGGPGTEMGSQQLPGAQLQPASPGNGQGGGQSQNQPLPESEVPNPAESNSLQTGQTSNQSGDGTHSESSTTLTPGGSVSPSSPGSTSGPGGATQLQVNSQKAELQSALLKNFTGVKVTGPCDTEVGLFLIPHMYISVKVGTDKIELSTKFPNSDNMLVEFTKEGQTLINKCGGSSEKTYKFIVYLEDNILTLKWLVNPSSDEANNQADVRKYRLPNLERPITSIQVHSVMVQEDTVIYTSKDYSIKNDIPENCQQVISACFLSGNTDIESCYTCNLLMHNDNTNDKCFDYVSADFKKEFQEIKVKGQDDEESNEYKLEQAIDAVLNGIYKIDSNGNKELITWEELDENVKEQIGNYCHVLKEVDISGTLEVHQMGNEMDVFNNLVKLLQKHGEEKKLTLEWKLQNPAICLKNVNDWLVNKKGLVLPPLQNGGSDIYFGESNHVEDEKKCCPSTYQEGPDGIIDLSIMHKNANTSSTPFTNHMFCNVDYCDWTKDTSSCMSKIEAGDQGDCATSWLFASKVHLETIKCMKGHNHVSSSALYVANCSNKEAMDKCQAPSNPLQFLDILEETKFLPAESDLPYSYKQVGNVCPEPKSHWQNLWADVKLLDPQNEPNSVSTKGYTAYLSDHFSGNMDAFIKLVKSEVMNKGSVIAYVKADEFMGYDLNGKKVLSLCGGETPDLAVNIVGYGNYINGEGVKKSYWLLKNSWGNHWGDKGNFKVDMHGPPGCQHNFIHTAAVFNLDMPQASLSIVESQLSNYYLKSSPDFYTNLYYKNFNAPPGAVAGGAKVYGSEAEAEATREDAQNGHNTRQAGEDGVPGAPVTAPGIAGPQTAQNLAASTPAAGAEGESSVASQQAADGTDSTSVTTEESSHQAQALQSPREEEGQGVLPQPQPEVSTPAQPSSSQQPTEQEQASTPVATGTPGAANSNAAVQSAKISQIIHVLKHIKQTKMVTRVVTYEGEYELGDHSCSRTQASSLEKLDECIRFCNENFSMCKSTVSVGYCLTKLRQANDCIFCFV</sequence>
<feature type="compositionally biased region" description="Low complexity" evidence="4">
    <location>
        <begin position="932"/>
        <end position="943"/>
    </location>
</feature>
<dbReference type="SUPFAM" id="SSF54001">
    <property type="entry name" value="Cysteine proteinases"/>
    <property type="match status" value="1"/>
</dbReference>
<feature type="compositionally biased region" description="Low complexity" evidence="4">
    <location>
        <begin position="35"/>
        <end position="47"/>
    </location>
</feature>
<dbReference type="InterPro" id="IPR038765">
    <property type="entry name" value="Papain-like_cys_pep_sf"/>
</dbReference>
<comment type="similarity">
    <text evidence="1">Belongs to the peptidase C1 family.</text>
</comment>
<keyword evidence="2" id="KW-0865">Zymogen</keyword>
<feature type="compositionally biased region" description="Low complexity" evidence="4">
    <location>
        <begin position="55"/>
        <end position="68"/>
    </location>
</feature>
<feature type="region of interest" description="Disordered" evidence="4">
    <location>
        <begin position="884"/>
        <end position="1017"/>
    </location>
</feature>
<gene>
    <name evidence="7" type="primary">Pfi-SERA5</name>
</gene>
<evidence type="ECO:0000256" key="4">
    <source>
        <dbReference type="SAM" id="MobiDB-lite"/>
    </source>
</evidence>
<dbReference type="InterPro" id="IPR013128">
    <property type="entry name" value="Peptidase_C1A"/>
</dbReference>
<dbReference type="EMBL" id="AB576873">
    <property type="protein sequence ID" value="BAK08418.1"/>
    <property type="molecule type" value="Genomic_DNA"/>
</dbReference>
<feature type="signal peptide" evidence="5">
    <location>
        <begin position="1"/>
        <end position="16"/>
    </location>
</feature>
<dbReference type="GO" id="GO:0008234">
    <property type="term" value="F:cysteine-type peptidase activity"/>
    <property type="evidence" value="ECO:0007669"/>
    <property type="project" value="InterPro"/>
</dbReference>
<protein>
    <submittedName>
        <fullName evidence="7">Putative papain-like cysteine prorease</fullName>
    </submittedName>
</protein>